<evidence type="ECO:0000313" key="3">
    <source>
        <dbReference type="Proteomes" id="UP001165263"/>
    </source>
</evidence>
<proteinExistence type="predicted"/>
<evidence type="ECO:0000256" key="1">
    <source>
        <dbReference type="SAM" id="Phobius"/>
    </source>
</evidence>
<reference evidence="2" key="1">
    <citation type="submission" date="2022-08" db="EMBL/GenBank/DDBJ databases">
        <title>Reclassification of Massilia species as members of the genera Telluria, Duganella, Pseudoduganella, Mokoshia gen. nov. and Zemynaea gen. nov. using orthogonal and non-orthogonal genome-based approaches.</title>
        <authorList>
            <person name="Bowman J.P."/>
        </authorList>
    </citation>
    <scope>NUCLEOTIDE SEQUENCE</scope>
    <source>
        <strain evidence="2">LMG 11547</strain>
    </source>
</reference>
<name>A0ABT2BYP8_9BURK</name>
<dbReference type="RefSeq" id="WP_259449182.1">
    <property type="nucleotide sequence ID" value="NZ_CP119520.1"/>
</dbReference>
<protein>
    <submittedName>
        <fullName evidence="2">Uncharacterized protein</fullName>
    </submittedName>
</protein>
<sequence>MKILTKPARAALDDVTDAVSDTAGLLQQSGRLEPGYGLASGALAFFLAVLCFLGVLVFHFPQ</sequence>
<keyword evidence="3" id="KW-1185">Reference proteome</keyword>
<dbReference type="EMBL" id="JANUHC010000004">
    <property type="protein sequence ID" value="MCS0630062.1"/>
    <property type="molecule type" value="Genomic_DNA"/>
</dbReference>
<organism evidence="2 3">
    <name type="scientific">Telluria mixta</name>
    <dbReference type="NCBI Taxonomy" id="34071"/>
    <lineage>
        <taxon>Bacteria</taxon>
        <taxon>Pseudomonadati</taxon>
        <taxon>Pseudomonadota</taxon>
        <taxon>Betaproteobacteria</taxon>
        <taxon>Burkholderiales</taxon>
        <taxon>Oxalobacteraceae</taxon>
        <taxon>Telluria group</taxon>
        <taxon>Telluria</taxon>
    </lineage>
</organism>
<comment type="caution">
    <text evidence="2">The sequence shown here is derived from an EMBL/GenBank/DDBJ whole genome shotgun (WGS) entry which is preliminary data.</text>
</comment>
<evidence type="ECO:0000313" key="2">
    <source>
        <dbReference type="EMBL" id="MCS0630062.1"/>
    </source>
</evidence>
<accession>A0ABT2BYP8</accession>
<feature type="transmembrane region" description="Helical" evidence="1">
    <location>
        <begin position="36"/>
        <end position="60"/>
    </location>
</feature>
<keyword evidence="1" id="KW-0472">Membrane</keyword>
<dbReference type="Proteomes" id="UP001165263">
    <property type="component" value="Unassembled WGS sequence"/>
</dbReference>
<keyword evidence="1" id="KW-1133">Transmembrane helix</keyword>
<gene>
    <name evidence="2" type="ORF">NX786_12030</name>
</gene>
<keyword evidence="1" id="KW-0812">Transmembrane</keyword>